<comment type="caution">
    <text evidence="3">The sequence shown here is derived from an EMBL/GenBank/DDBJ whole genome shotgun (WGS) entry which is preliminary data.</text>
</comment>
<feature type="region of interest" description="Disordered" evidence="2">
    <location>
        <begin position="237"/>
        <end position="301"/>
    </location>
</feature>
<proteinExistence type="predicted"/>
<name>A0AAD6CPM9_9EURO</name>
<keyword evidence="4" id="KW-1185">Reference proteome</keyword>
<evidence type="ECO:0000256" key="2">
    <source>
        <dbReference type="SAM" id="MobiDB-lite"/>
    </source>
</evidence>
<evidence type="ECO:0000313" key="3">
    <source>
        <dbReference type="EMBL" id="KAJ5531914.1"/>
    </source>
</evidence>
<feature type="compositionally biased region" description="Polar residues" evidence="2">
    <location>
        <begin position="241"/>
        <end position="251"/>
    </location>
</feature>
<dbReference type="PANTHER" id="PTHR38701">
    <property type="entry name" value="CHROMOSOME 8, WHOLE GENOME SHOTGUN SEQUENCE"/>
    <property type="match status" value="1"/>
</dbReference>
<dbReference type="Proteomes" id="UP001220324">
    <property type="component" value="Unassembled WGS sequence"/>
</dbReference>
<feature type="compositionally biased region" description="Low complexity" evidence="2">
    <location>
        <begin position="399"/>
        <end position="417"/>
    </location>
</feature>
<gene>
    <name evidence="3" type="ORF">N7494_008466</name>
</gene>
<sequence>MPPASSFMYANGDHERHSSPEGSYVTTASSRRSGGLPRVAPTTRQGPSPAPRLKSPRVSDATSPLIDTQSNSSPNLDQAVESLLPRFASPPSIVSDGPQVLSIGKHRKSSSMDSTSQTHHPMSQRNGLHASPVIMPNIQTHHAEGSAPVLSDQVPPLRPRLFSNGSSVSTDPYQSRPMSPGKSESGEVALNARTERKIMDLEISNSSLLAINRTLEREMRKQNAELRRFRRLSRSGRLSMAPSTRSFSGTALSATSELEEGTSELSSSRSHDEMSDFSDEDSVADDGVVSPDTLADHDAKHRAHDEKRFMLDLSRHQEFLVDSQKLNQSLKRCLGWTEELIKEGQKALEYHVHVQDVAIGGRVLSPEELGEIGESGRSLLSPSAHYGSFVAPELPFDDSTLTDPASLPLPSSPGGTD</sequence>
<organism evidence="3 4">
    <name type="scientific">Penicillium frequentans</name>
    <dbReference type="NCBI Taxonomy" id="3151616"/>
    <lineage>
        <taxon>Eukaryota</taxon>
        <taxon>Fungi</taxon>
        <taxon>Dikarya</taxon>
        <taxon>Ascomycota</taxon>
        <taxon>Pezizomycotina</taxon>
        <taxon>Eurotiomycetes</taxon>
        <taxon>Eurotiomycetidae</taxon>
        <taxon>Eurotiales</taxon>
        <taxon>Aspergillaceae</taxon>
        <taxon>Penicillium</taxon>
    </lineage>
</organism>
<feature type="coiled-coil region" evidence="1">
    <location>
        <begin position="205"/>
        <end position="232"/>
    </location>
</feature>
<evidence type="ECO:0000313" key="4">
    <source>
        <dbReference type="Proteomes" id="UP001220324"/>
    </source>
</evidence>
<feature type="region of interest" description="Disordered" evidence="2">
    <location>
        <begin position="395"/>
        <end position="417"/>
    </location>
</feature>
<feature type="compositionally biased region" description="Polar residues" evidence="2">
    <location>
        <begin position="111"/>
        <end position="126"/>
    </location>
</feature>
<feature type="compositionally biased region" description="Polar residues" evidence="2">
    <location>
        <begin position="163"/>
        <end position="177"/>
    </location>
</feature>
<feature type="compositionally biased region" description="Acidic residues" evidence="2">
    <location>
        <begin position="275"/>
        <end position="284"/>
    </location>
</feature>
<dbReference type="EMBL" id="JAQIZZ010000007">
    <property type="protein sequence ID" value="KAJ5531914.1"/>
    <property type="molecule type" value="Genomic_DNA"/>
</dbReference>
<dbReference type="AlphaFoldDB" id="A0AAD6CPM9"/>
<feature type="compositionally biased region" description="Polar residues" evidence="2">
    <location>
        <begin position="60"/>
        <end position="76"/>
    </location>
</feature>
<evidence type="ECO:0000256" key="1">
    <source>
        <dbReference type="SAM" id="Coils"/>
    </source>
</evidence>
<feature type="compositionally biased region" description="Polar residues" evidence="2">
    <location>
        <begin position="20"/>
        <end position="32"/>
    </location>
</feature>
<keyword evidence="1" id="KW-0175">Coiled coil</keyword>
<protein>
    <submittedName>
        <fullName evidence="3">Uncharacterized protein</fullName>
    </submittedName>
</protein>
<dbReference type="PANTHER" id="PTHR38701:SF1">
    <property type="entry name" value="UP-REGULATED DURING SEPTATION PROTEIN 1 DOMAIN-CONTAINING PROTEIN"/>
    <property type="match status" value="1"/>
</dbReference>
<feature type="region of interest" description="Disordered" evidence="2">
    <location>
        <begin position="1"/>
        <end position="187"/>
    </location>
</feature>
<reference evidence="3 4" key="1">
    <citation type="journal article" date="2023" name="IMA Fungus">
        <title>Comparative genomic study of the Penicillium genus elucidates a diverse pangenome and 15 lateral gene transfer events.</title>
        <authorList>
            <person name="Petersen C."/>
            <person name="Sorensen T."/>
            <person name="Nielsen M.R."/>
            <person name="Sondergaard T.E."/>
            <person name="Sorensen J.L."/>
            <person name="Fitzpatrick D.A."/>
            <person name="Frisvad J.C."/>
            <person name="Nielsen K.L."/>
        </authorList>
    </citation>
    <scope>NUCLEOTIDE SEQUENCE [LARGE SCALE GENOMIC DNA]</scope>
    <source>
        <strain evidence="3 4">IBT 35679</strain>
    </source>
</reference>
<accession>A0AAD6CPM9</accession>